<dbReference type="OrthoDB" id="408631at2759"/>
<name>A0A7D8YN15_9HELO</name>
<reference evidence="4 5" key="1">
    <citation type="submission" date="2018-05" db="EMBL/GenBank/DDBJ databases">
        <title>Whole genome sequencing for identification of molecular markers to develop diagnostic detection tools for the regulated plant pathogen Lachnellula willkommii.</title>
        <authorList>
            <person name="Giroux E."/>
            <person name="Bilodeau G."/>
        </authorList>
    </citation>
    <scope>NUCLEOTIDE SEQUENCE [LARGE SCALE GENOMIC DNA]</scope>
    <source>
        <strain evidence="4 5">CBS 625.97</strain>
    </source>
</reference>
<comment type="caution">
    <text evidence="4">The sequence shown here is derived from an EMBL/GenBank/DDBJ whole genome shotgun (WGS) entry which is preliminary data.</text>
</comment>
<dbReference type="PROSITE" id="PS00941">
    <property type="entry name" value="CARBOXYLESTERASE_B_2"/>
    <property type="match status" value="1"/>
</dbReference>
<accession>A0A7D8YN15</accession>
<evidence type="ECO:0000259" key="3">
    <source>
        <dbReference type="Pfam" id="PF00135"/>
    </source>
</evidence>
<dbReference type="PANTHER" id="PTHR43918:SF4">
    <property type="entry name" value="CARBOXYLIC ESTER HYDROLASE"/>
    <property type="match status" value="1"/>
</dbReference>
<dbReference type="GO" id="GO:0006581">
    <property type="term" value="P:acetylcholine catabolic process"/>
    <property type="evidence" value="ECO:0007669"/>
    <property type="project" value="TreeGrafter"/>
</dbReference>
<dbReference type="InterPro" id="IPR050654">
    <property type="entry name" value="AChE-related_enzymes"/>
</dbReference>
<evidence type="ECO:0000256" key="1">
    <source>
        <dbReference type="ARBA" id="ARBA00005964"/>
    </source>
</evidence>
<dbReference type="EMBL" id="QGMG01000317">
    <property type="protein sequence ID" value="TVY54660.1"/>
    <property type="molecule type" value="Genomic_DNA"/>
</dbReference>
<organism evidence="4 5">
    <name type="scientific">Lachnellula cervina</name>
    <dbReference type="NCBI Taxonomy" id="1316786"/>
    <lineage>
        <taxon>Eukaryota</taxon>
        <taxon>Fungi</taxon>
        <taxon>Dikarya</taxon>
        <taxon>Ascomycota</taxon>
        <taxon>Pezizomycotina</taxon>
        <taxon>Leotiomycetes</taxon>
        <taxon>Helotiales</taxon>
        <taxon>Lachnaceae</taxon>
        <taxon>Lachnellula</taxon>
    </lineage>
</organism>
<dbReference type="GO" id="GO:0003990">
    <property type="term" value="F:acetylcholinesterase activity"/>
    <property type="evidence" value="ECO:0007669"/>
    <property type="project" value="TreeGrafter"/>
</dbReference>
<dbReference type="Proteomes" id="UP000481288">
    <property type="component" value="Unassembled WGS sequence"/>
</dbReference>
<dbReference type="InterPro" id="IPR019819">
    <property type="entry name" value="Carboxylesterase_B_CS"/>
</dbReference>
<dbReference type="GO" id="GO:0019695">
    <property type="term" value="P:choline metabolic process"/>
    <property type="evidence" value="ECO:0007669"/>
    <property type="project" value="TreeGrafter"/>
</dbReference>
<dbReference type="InterPro" id="IPR002018">
    <property type="entry name" value="CarbesteraseB"/>
</dbReference>
<feature type="domain" description="Carboxylesterase type B" evidence="3">
    <location>
        <begin position="28"/>
        <end position="362"/>
    </location>
</feature>
<gene>
    <name evidence="4" type="primary">Ache</name>
    <name evidence="4" type="ORF">LCER1_G005808</name>
</gene>
<evidence type="ECO:0000313" key="5">
    <source>
        <dbReference type="Proteomes" id="UP000481288"/>
    </source>
</evidence>
<dbReference type="SUPFAM" id="SSF53474">
    <property type="entry name" value="alpha/beta-Hydrolases"/>
    <property type="match status" value="1"/>
</dbReference>
<keyword evidence="5" id="KW-1185">Reference proteome</keyword>
<sequence>MPDTTGATAASDSSTLAAASSPSDFCLVQTSIGAVEGFIDPPFPHVRQWLGIPFAEPPVGHLRFAPPVPKAALPKEGVFSANKMPLAPMQAITTKPDVYAKHVPEFLATGPYSEDCLYLNIFAPVEKPAPNEKLREPLPTIVFFYGGEGEWGGINAEYSQPQQWVENSQNAIVVLLNYRVGIFGFPNAKSLKDGPLGILDQRMALEFLRANITSFGGSPSDLVAYGHAAGSGSIEAHLFAWPDDPIISAAICISGFLTMGGTTRDMAKESFSLLARRLGCPENASPEEEVEFVRGVDAGAILGCFRAYNDSGVDPRMFFRPQCDGRILLSPEEQLERAYKGKFAKIPMLLGMTAEDGNALVPCREMETGKDAAALQWTSRIEGVLQQTIEPWMKAYHFSELPMIMGTHSSERSRSTDFQKQLSTTMQEMWVAFARDPEKGLANWGWEAARLDFYHAMVLGRHNVLFQQIGSKALWNIASFAGIDGGFGLADDFMRSLRSMFSPVKACF</sequence>
<dbReference type="Gene3D" id="3.40.50.1820">
    <property type="entry name" value="alpha/beta hydrolase"/>
    <property type="match status" value="2"/>
</dbReference>
<dbReference type="PANTHER" id="PTHR43918">
    <property type="entry name" value="ACETYLCHOLINESTERASE"/>
    <property type="match status" value="1"/>
</dbReference>
<evidence type="ECO:0000256" key="2">
    <source>
        <dbReference type="ARBA" id="ARBA00022801"/>
    </source>
</evidence>
<dbReference type="AlphaFoldDB" id="A0A7D8YN15"/>
<protein>
    <submittedName>
        <fullName evidence="4">Acetylcholinesterase</fullName>
    </submittedName>
</protein>
<evidence type="ECO:0000313" key="4">
    <source>
        <dbReference type="EMBL" id="TVY54660.1"/>
    </source>
</evidence>
<comment type="similarity">
    <text evidence="1">Belongs to the type-B carboxylesterase/lipase family.</text>
</comment>
<keyword evidence="2" id="KW-0378">Hydrolase</keyword>
<proteinExistence type="inferred from homology"/>
<dbReference type="GO" id="GO:0005886">
    <property type="term" value="C:plasma membrane"/>
    <property type="evidence" value="ECO:0007669"/>
    <property type="project" value="TreeGrafter"/>
</dbReference>
<dbReference type="Pfam" id="PF00135">
    <property type="entry name" value="COesterase"/>
    <property type="match status" value="1"/>
</dbReference>
<dbReference type="InterPro" id="IPR029058">
    <property type="entry name" value="AB_hydrolase_fold"/>
</dbReference>